<reference evidence="2 3" key="1">
    <citation type="submission" date="2019-02" db="EMBL/GenBank/DDBJ databases">
        <title>Deep-cultivation of Planctomycetes and their phenomic and genomic characterization uncovers novel biology.</title>
        <authorList>
            <person name="Wiegand S."/>
            <person name="Jogler M."/>
            <person name="Boedeker C."/>
            <person name="Pinto D."/>
            <person name="Vollmers J."/>
            <person name="Rivas-Marin E."/>
            <person name="Kohn T."/>
            <person name="Peeters S.H."/>
            <person name="Heuer A."/>
            <person name="Rast P."/>
            <person name="Oberbeckmann S."/>
            <person name="Bunk B."/>
            <person name="Jeske O."/>
            <person name="Meyerdierks A."/>
            <person name="Storesund J.E."/>
            <person name="Kallscheuer N."/>
            <person name="Luecker S."/>
            <person name="Lage O.M."/>
            <person name="Pohl T."/>
            <person name="Merkel B.J."/>
            <person name="Hornburger P."/>
            <person name="Mueller R.-W."/>
            <person name="Bruemmer F."/>
            <person name="Labrenz M."/>
            <person name="Spormann A.M."/>
            <person name="Op Den Camp H."/>
            <person name="Overmann J."/>
            <person name="Amann R."/>
            <person name="Jetten M.S.M."/>
            <person name="Mascher T."/>
            <person name="Medema M.H."/>
            <person name="Devos D.P."/>
            <person name="Kaster A.-K."/>
            <person name="Ovreas L."/>
            <person name="Rohde M."/>
            <person name="Galperin M.Y."/>
            <person name="Jogler C."/>
        </authorList>
    </citation>
    <scope>NUCLEOTIDE SEQUENCE [LARGE SCALE GENOMIC DNA]</scope>
    <source>
        <strain evidence="2 3">CA13</strain>
    </source>
</reference>
<feature type="compositionally biased region" description="Low complexity" evidence="1">
    <location>
        <begin position="1"/>
        <end position="16"/>
    </location>
</feature>
<feature type="region of interest" description="Disordered" evidence="1">
    <location>
        <begin position="1"/>
        <end position="29"/>
    </location>
</feature>
<name>A0A5C5Z451_9BACT</name>
<dbReference type="AlphaFoldDB" id="A0A5C5Z451"/>
<feature type="compositionally biased region" description="Basic and acidic residues" evidence="1">
    <location>
        <begin position="20"/>
        <end position="29"/>
    </location>
</feature>
<dbReference type="Proteomes" id="UP000315010">
    <property type="component" value="Unassembled WGS sequence"/>
</dbReference>
<dbReference type="OrthoDB" id="247330at2"/>
<feature type="region of interest" description="Disordered" evidence="1">
    <location>
        <begin position="395"/>
        <end position="416"/>
    </location>
</feature>
<evidence type="ECO:0000313" key="3">
    <source>
        <dbReference type="Proteomes" id="UP000315010"/>
    </source>
</evidence>
<dbReference type="RefSeq" id="WP_146398212.1">
    <property type="nucleotide sequence ID" value="NZ_SJPJ01000001.1"/>
</dbReference>
<protein>
    <recommendedName>
        <fullName evidence="4">Cell surface protein</fullName>
    </recommendedName>
</protein>
<organism evidence="2 3">
    <name type="scientific">Novipirellula herctigrandis</name>
    <dbReference type="NCBI Taxonomy" id="2527986"/>
    <lineage>
        <taxon>Bacteria</taxon>
        <taxon>Pseudomonadati</taxon>
        <taxon>Planctomycetota</taxon>
        <taxon>Planctomycetia</taxon>
        <taxon>Pirellulales</taxon>
        <taxon>Pirellulaceae</taxon>
        <taxon>Novipirellula</taxon>
    </lineage>
</organism>
<accession>A0A5C5Z451</accession>
<dbReference type="EMBL" id="SJPJ01000001">
    <property type="protein sequence ID" value="TWT81985.1"/>
    <property type="molecule type" value="Genomic_DNA"/>
</dbReference>
<comment type="caution">
    <text evidence="2">The sequence shown here is derived from an EMBL/GenBank/DDBJ whole genome shotgun (WGS) entry which is preliminary data.</text>
</comment>
<gene>
    <name evidence="2" type="ORF">CA13_34400</name>
</gene>
<evidence type="ECO:0008006" key="4">
    <source>
        <dbReference type="Google" id="ProtNLM"/>
    </source>
</evidence>
<evidence type="ECO:0000313" key="2">
    <source>
        <dbReference type="EMBL" id="TWT81985.1"/>
    </source>
</evidence>
<sequence>MSDQAQASASQPADSQTKTAVEKAAERDTNSMREYLDRAMVVLKKFGGENKNAAPQELISLLEEVRYIDEAKVVAIADVIKHMSEFNSLVRENVESIKIGDRYMDISQMFDSVREDSKRLISQLDDGKISGTEKVSNWWMKIRRGSPNDRFEKIVEVYGDVSKDTREALTKEEAIMEAYIDFRFALKEAEVLSRELLDKHSPMLQQAKDGLAEAQHALDSYTGTEEGIKSKLELSRDESRFKFEKEDETYQLLKDIAENLEIGYDVGETLITKLKQTHDVKERVYRRAVTFFTTNEHVFTILGTVYTSQHGLNEITQATEAMKDGVNKGLEDVATLGRSLERAALKAGYGSTINPESVQKLVDAISGFQIESLEMIADLRRESEESTKAIRASVEEGKKKYQETLARHARGELGKS</sequence>
<evidence type="ECO:0000256" key="1">
    <source>
        <dbReference type="SAM" id="MobiDB-lite"/>
    </source>
</evidence>
<proteinExistence type="predicted"/>
<keyword evidence="3" id="KW-1185">Reference proteome</keyword>